<reference evidence="1 2" key="1">
    <citation type="submission" date="2010-05" db="EMBL/GenBank/DDBJ databases">
        <title>The Genome Sequence of Thecamonas trahens ATCC 50062.</title>
        <authorList>
            <consortium name="The Broad Institute Genome Sequencing Platform"/>
            <person name="Russ C."/>
            <person name="Cuomo C."/>
            <person name="Shea T."/>
            <person name="Young S.K."/>
            <person name="Zeng Q."/>
            <person name="Koehrsen M."/>
            <person name="Haas B."/>
            <person name="Borodovsky M."/>
            <person name="Guigo R."/>
            <person name="Alvarado L."/>
            <person name="Berlin A."/>
            <person name="Bochicchio J."/>
            <person name="Borenstein D."/>
            <person name="Chapman S."/>
            <person name="Chen Z."/>
            <person name="Freedman E."/>
            <person name="Gellesch M."/>
            <person name="Goldberg J."/>
            <person name="Griggs A."/>
            <person name="Gujja S."/>
            <person name="Heilman E."/>
            <person name="Heiman D."/>
            <person name="Hepburn T."/>
            <person name="Howarth C."/>
            <person name="Jen D."/>
            <person name="Larson L."/>
            <person name="Mehta T."/>
            <person name="Park D."/>
            <person name="Pearson M."/>
            <person name="Roberts A."/>
            <person name="Saif S."/>
            <person name="Shenoy N."/>
            <person name="Sisk P."/>
            <person name="Stolte C."/>
            <person name="Sykes S."/>
            <person name="Thomson T."/>
            <person name="Walk T."/>
            <person name="White J."/>
            <person name="Yandava C."/>
            <person name="Burger G."/>
            <person name="Gray M.W."/>
            <person name="Holland P.W.H."/>
            <person name="King N."/>
            <person name="Lang F.B.F."/>
            <person name="Roger A.J."/>
            <person name="Ruiz-Trillo I."/>
            <person name="Lander E."/>
            <person name="Nusbaum C."/>
        </authorList>
    </citation>
    <scope>NUCLEOTIDE SEQUENCE [LARGE SCALE GENOMIC DNA]</scope>
    <source>
        <strain evidence="1 2">ATCC 50062</strain>
    </source>
</reference>
<name>A0A0L0DEZ0_THETB</name>
<evidence type="ECO:0008006" key="3">
    <source>
        <dbReference type="Google" id="ProtNLM"/>
    </source>
</evidence>
<protein>
    <recommendedName>
        <fullName evidence="3">VCBS repeat-containing protein</fullName>
    </recommendedName>
</protein>
<gene>
    <name evidence="1" type="ORF">AMSG_07146</name>
</gene>
<dbReference type="GeneID" id="25566139"/>
<dbReference type="Proteomes" id="UP000054408">
    <property type="component" value="Unassembled WGS sequence"/>
</dbReference>
<dbReference type="AlphaFoldDB" id="A0A0L0DEZ0"/>
<dbReference type="eggNOG" id="ENOG502RZVB">
    <property type="taxonomic scope" value="Eukaryota"/>
</dbReference>
<accession>A0A0L0DEZ0</accession>
<dbReference type="RefSeq" id="XP_013756609.1">
    <property type="nucleotide sequence ID" value="XM_013901155.1"/>
</dbReference>
<evidence type="ECO:0000313" key="2">
    <source>
        <dbReference type="Proteomes" id="UP000054408"/>
    </source>
</evidence>
<dbReference type="OrthoDB" id="10022113at2759"/>
<dbReference type="PANTHER" id="PTHR35836:SF1">
    <property type="entry name" value="VCBS REPEAT-CONTAINING PROTEIN"/>
    <property type="match status" value="1"/>
</dbReference>
<dbReference type="EMBL" id="GL349463">
    <property type="protein sequence ID" value="KNC50907.1"/>
    <property type="molecule type" value="Genomic_DNA"/>
</dbReference>
<sequence>MAHSHPTIFVSGFVSMQMLHMPAFADQPRAVASFPLPHASFVAVMPGDDSRPGGGDNAGLGLIMTTFQAIGHGTVVWQGGIGAVFNGSALPDAVVLNSGLSWPNQVTYSAAAPDGPLATPALLVGDGFLVPGKSTGSVYALPLAATGSLPDAASPVALAPRKDGYFYHRAVWIDMDGDGVDDILTARATKPIFGPSGGELVWLRNPGGRNPLAVAPWPLTVITSHGCDVEFAIDAHAAAPGSIHVFCASFFAKQLTLNVVSTSNASLLHHLVIDSGLPLESITVVDVNGDGLLDLLTNTHTDVSADSAVLAYEFPADVLSGSWPKHVVASGFNTTERSPGPQASPGFTYAAHVSTTAKRPTVLIAGDGAQAAFQAAPMGPPSSWAFELSTILAVDGVVGSLAVADMNGDGWLDLAVPDYDHGVVHLLTYADQL</sequence>
<evidence type="ECO:0000313" key="1">
    <source>
        <dbReference type="EMBL" id="KNC50907.1"/>
    </source>
</evidence>
<dbReference type="OMA" id="KIQHRVI"/>
<keyword evidence="2" id="KW-1185">Reference proteome</keyword>
<dbReference type="PANTHER" id="PTHR35836">
    <property type="entry name" value="VCBS REPEAT-CONTAINING PROTEIN"/>
    <property type="match status" value="1"/>
</dbReference>
<dbReference type="SUPFAM" id="SSF69318">
    <property type="entry name" value="Integrin alpha N-terminal domain"/>
    <property type="match status" value="1"/>
</dbReference>
<proteinExistence type="predicted"/>
<dbReference type="InterPro" id="IPR028994">
    <property type="entry name" value="Integrin_alpha_N"/>
</dbReference>
<organism evidence="1 2">
    <name type="scientific">Thecamonas trahens ATCC 50062</name>
    <dbReference type="NCBI Taxonomy" id="461836"/>
    <lineage>
        <taxon>Eukaryota</taxon>
        <taxon>Apusozoa</taxon>
        <taxon>Apusomonadida</taxon>
        <taxon>Apusomonadidae</taxon>
        <taxon>Thecamonas</taxon>
    </lineage>
</organism>